<proteinExistence type="predicted"/>
<organism evidence="3 4">
    <name type="scientific">Amycolatopsis acidiphila</name>
    <dbReference type="NCBI Taxonomy" id="715473"/>
    <lineage>
        <taxon>Bacteria</taxon>
        <taxon>Bacillati</taxon>
        <taxon>Actinomycetota</taxon>
        <taxon>Actinomycetes</taxon>
        <taxon>Pseudonocardiales</taxon>
        <taxon>Pseudonocardiaceae</taxon>
        <taxon>Amycolatopsis</taxon>
    </lineage>
</organism>
<feature type="domain" description="Phosphomevalonate dehydratase small subunit-like" evidence="2">
    <location>
        <begin position="25"/>
        <end position="107"/>
    </location>
</feature>
<dbReference type="GO" id="GO:0016829">
    <property type="term" value="F:lyase activity"/>
    <property type="evidence" value="ECO:0007669"/>
    <property type="project" value="UniProtKB-KW"/>
</dbReference>
<dbReference type="EMBL" id="VJZA01000140">
    <property type="protein sequence ID" value="TVT14240.1"/>
    <property type="molecule type" value="Genomic_DNA"/>
</dbReference>
<dbReference type="OrthoDB" id="8907874at2"/>
<protein>
    <submittedName>
        <fullName evidence="3">DUF126 domain-containing protein</fullName>
    </submittedName>
</protein>
<accession>A0A557ZQF8</accession>
<dbReference type="Gene3D" id="3.50.30.10">
    <property type="entry name" value="Phosphohistidine domain"/>
    <property type="match status" value="1"/>
</dbReference>
<dbReference type="SUPFAM" id="SSF52016">
    <property type="entry name" value="LeuD/IlvD-like"/>
    <property type="match status" value="1"/>
</dbReference>
<dbReference type="RefSeq" id="WP_144645819.1">
    <property type="nucleotide sequence ID" value="NZ_BNAX01000004.1"/>
</dbReference>
<dbReference type="PANTHER" id="PTHR36577">
    <property type="entry name" value="DUF521 DOMAIN PROTEIN (AFU_ORTHOLOGUE AFUA_6G00490)"/>
    <property type="match status" value="1"/>
</dbReference>
<sequence>MVELSGRTVFAGEATADLLVLDAPLSFWGGTDSGGTIVDGHHPQRGVSLTGRVVALPSARGSSSSSSVLAEQIRAGTGPAALVLTEPDAILMLGAWVAAELYGLRLPIVVLTAAEHRLLCARSGPVTVLAGPERATITA</sequence>
<comment type="caution">
    <text evidence="3">The sequence shown here is derived from an EMBL/GenBank/DDBJ whole genome shotgun (WGS) entry which is preliminary data.</text>
</comment>
<dbReference type="Pfam" id="PF01989">
    <property type="entry name" value="AcnX_swivel_put"/>
    <property type="match status" value="1"/>
</dbReference>
<dbReference type="AlphaFoldDB" id="A0A557ZQF8"/>
<evidence type="ECO:0000256" key="1">
    <source>
        <dbReference type="ARBA" id="ARBA00023239"/>
    </source>
</evidence>
<evidence type="ECO:0000313" key="3">
    <source>
        <dbReference type="EMBL" id="TVT14240.1"/>
    </source>
</evidence>
<dbReference type="InterPro" id="IPR002840">
    <property type="entry name" value="PMDh-S-like_dom"/>
</dbReference>
<dbReference type="PANTHER" id="PTHR36577:SF3">
    <property type="entry name" value="DUF521 DOMAIN PROTEIN (AFU_ORTHOLOGUE AFUA_6G00490)"/>
    <property type="match status" value="1"/>
</dbReference>
<name>A0A557ZQF8_9PSEU</name>
<reference evidence="3 4" key="1">
    <citation type="submission" date="2019-07" db="EMBL/GenBank/DDBJ databases">
        <title>New species of Amycolatopsis and Streptomyces.</title>
        <authorList>
            <person name="Duangmal K."/>
            <person name="Teo W.F.A."/>
            <person name="Lipun K."/>
        </authorList>
    </citation>
    <scope>NUCLEOTIDE SEQUENCE [LARGE SCALE GENOMIC DNA]</scope>
    <source>
        <strain evidence="3 4">JCM 30562</strain>
    </source>
</reference>
<evidence type="ECO:0000259" key="2">
    <source>
        <dbReference type="Pfam" id="PF01989"/>
    </source>
</evidence>
<dbReference type="Proteomes" id="UP000318578">
    <property type="component" value="Unassembled WGS sequence"/>
</dbReference>
<gene>
    <name evidence="3" type="ORF">FNH06_37980</name>
</gene>
<keyword evidence="1" id="KW-0456">Lyase</keyword>
<keyword evidence="4" id="KW-1185">Reference proteome</keyword>
<evidence type="ECO:0000313" key="4">
    <source>
        <dbReference type="Proteomes" id="UP000318578"/>
    </source>
</evidence>